<keyword evidence="2" id="KW-1185">Reference proteome</keyword>
<evidence type="ECO:0000313" key="2">
    <source>
        <dbReference type="Proteomes" id="UP000246991"/>
    </source>
</evidence>
<organism evidence="1 2">
    <name type="scientific">Tuber magnatum</name>
    <name type="common">white Piedmont truffle</name>
    <dbReference type="NCBI Taxonomy" id="42249"/>
    <lineage>
        <taxon>Eukaryota</taxon>
        <taxon>Fungi</taxon>
        <taxon>Dikarya</taxon>
        <taxon>Ascomycota</taxon>
        <taxon>Pezizomycotina</taxon>
        <taxon>Pezizomycetes</taxon>
        <taxon>Pezizales</taxon>
        <taxon>Tuberaceae</taxon>
        <taxon>Tuber</taxon>
    </lineage>
</organism>
<reference evidence="1 2" key="1">
    <citation type="submission" date="2018-03" db="EMBL/GenBank/DDBJ databases">
        <title>Genomes of Pezizomycetes fungi and the evolution of truffles.</title>
        <authorList>
            <person name="Murat C."/>
            <person name="Payen T."/>
            <person name="Noel B."/>
            <person name="Kuo A."/>
            <person name="Martin F.M."/>
        </authorList>
    </citation>
    <scope>NUCLEOTIDE SEQUENCE [LARGE SCALE GENOMIC DNA]</scope>
    <source>
        <strain evidence="1">091103-1</strain>
    </source>
</reference>
<comment type="caution">
    <text evidence="1">The sequence shown here is derived from an EMBL/GenBank/DDBJ whole genome shotgun (WGS) entry which is preliminary data.</text>
</comment>
<dbReference type="OrthoDB" id="3439492at2759"/>
<dbReference type="AlphaFoldDB" id="A0A317SNZ6"/>
<dbReference type="STRING" id="42249.A0A317SNZ6"/>
<gene>
    <name evidence="1" type="ORF">C7212DRAFT_344529</name>
</gene>
<dbReference type="EMBL" id="PYWC01000039">
    <property type="protein sequence ID" value="PWW76063.1"/>
    <property type="molecule type" value="Genomic_DNA"/>
</dbReference>
<proteinExistence type="predicted"/>
<protein>
    <submittedName>
        <fullName evidence="1">Uncharacterized protein</fullName>
    </submittedName>
</protein>
<sequence>MKHVLGKPIDTKRIRGTQPELMRQFFDQFDTVHAHYGIQEEDIWNVHEDGIALGVCVNPCVIGKAGKNCTYVQSPESHEWVSIIETISATGKHIRPVVISKGQNVQTSWFEEDNLLNSVIATSGKG</sequence>
<name>A0A317SNZ6_9PEZI</name>
<accession>A0A317SNZ6</accession>
<evidence type="ECO:0000313" key="1">
    <source>
        <dbReference type="EMBL" id="PWW76063.1"/>
    </source>
</evidence>
<dbReference type="Proteomes" id="UP000246991">
    <property type="component" value="Unassembled WGS sequence"/>
</dbReference>